<evidence type="ECO:0000313" key="3">
    <source>
        <dbReference type="Proteomes" id="UP001596328"/>
    </source>
</evidence>
<feature type="compositionally biased region" description="Basic and acidic residues" evidence="1">
    <location>
        <begin position="11"/>
        <end position="27"/>
    </location>
</feature>
<dbReference type="AlphaFoldDB" id="A0ABD5S2N3"/>
<dbReference type="InterPro" id="IPR055975">
    <property type="entry name" value="DUF7553"/>
</dbReference>
<dbReference type="Pfam" id="PF24430">
    <property type="entry name" value="DUF7553"/>
    <property type="match status" value="1"/>
</dbReference>
<proteinExistence type="predicted"/>
<gene>
    <name evidence="2" type="ORF">ACFQE1_16160</name>
</gene>
<protein>
    <submittedName>
        <fullName evidence="2">Uncharacterized protein</fullName>
    </submittedName>
</protein>
<evidence type="ECO:0000256" key="1">
    <source>
        <dbReference type="SAM" id="MobiDB-lite"/>
    </source>
</evidence>
<comment type="caution">
    <text evidence="2">The sequence shown here is derived from an EMBL/GenBank/DDBJ whole genome shotgun (WGS) entry which is preliminary data.</text>
</comment>
<keyword evidence="3" id="KW-1185">Reference proteome</keyword>
<feature type="region of interest" description="Disordered" evidence="1">
    <location>
        <begin position="1"/>
        <end position="27"/>
    </location>
</feature>
<organism evidence="2 3">
    <name type="scientific">Halobium palmae</name>
    <dbReference type="NCBI Taxonomy" id="1776492"/>
    <lineage>
        <taxon>Archaea</taxon>
        <taxon>Methanobacteriati</taxon>
        <taxon>Methanobacteriota</taxon>
        <taxon>Stenosarchaea group</taxon>
        <taxon>Halobacteria</taxon>
        <taxon>Halobacteriales</taxon>
        <taxon>Haloferacaceae</taxon>
        <taxon>Halobium</taxon>
    </lineage>
</organism>
<evidence type="ECO:0000313" key="2">
    <source>
        <dbReference type="EMBL" id="MFC6725871.1"/>
    </source>
</evidence>
<accession>A0ABD5S2N3</accession>
<name>A0ABD5S2N3_9EURY</name>
<dbReference type="EMBL" id="JBHSWU010000753">
    <property type="protein sequence ID" value="MFC6725871.1"/>
    <property type="molecule type" value="Genomic_DNA"/>
</dbReference>
<reference evidence="2 3" key="1">
    <citation type="journal article" date="2019" name="Int. J. Syst. Evol. Microbiol.">
        <title>The Global Catalogue of Microorganisms (GCM) 10K type strain sequencing project: providing services to taxonomists for standard genome sequencing and annotation.</title>
        <authorList>
            <consortium name="The Broad Institute Genomics Platform"/>
            <consortium name="The Broad Institute Genome Sequencing Center for Infectious Disease"/>
            <person name="Wu L."/>
            <person name="Ma J."/>
        </authorList>
    </citation>
    <scope>NUCLEOTIDE SEQUENCE [LARGE SCALE GENOMIC DNA]</scope>
    <source>
        <strain evidence="2 3">NBRC 111368</strain>
    </source>
</reference>
<dbReference type="Proteomes" id="UP001596328">
    <property type="component" value="Unassembled WGS sequence"/>
</dbReference>
<sequence length="90" mass="10102">MVRQELQEASDELRKAGEAVDASDVRERIHDQSDQIAELATRASGPDHGRLDRHMNTLSELADQLDGDAAEHVRQARDHLRAYRETVDGV</sequence>